<keyword evidence="3 6" id="KW-0812">Transmembrane</keyword>
<feature type="compositionally biased region" description="Basic and acidic residues" evidence="7">
    <location>
        <begin position="24"/>
        <end position="51"/>
    </location>
</feature>
<proteinExistence type="inferred from homology"/>
<organism evidence="9 10">
    <name type="scientific">Pinctada imbricata</name>
    <name type="common">Atlantic pearl-oyster</name>
    <name type="synonym">Pinctada martensii</name>
    <dbReference type="NCBI Taxonomy" id="66713"/>
    <lineage>
        <taxon>Eukaryota</taxon>
        <taxon>Metazoa</taxon>
        <taxon>Spiralia</taxon>
        <taxon>Lophotrochozoa</taxon>
        <taxon>Mollusca</taxon>
        <taxon>Bivalvia</taxon>
        <taxon>Autobranchia</taxon>
        <taxon>Pteriomorphia</taxon>
        <taxon>Pterioida</taxon>
        <taxon>Pterioidea</taxon>
        <taxon>Pteriidae</taxon>
        <taxon>Pinctada</taxon>
    </lineage>
</organism>
<sequence>MRKVYTETLVLHEQSAGGMSAEGDGNKTEEEKEEEKEKMRELQEKTTKELEDDPRLQLDKTWTKYFMFQPLWRIRNYFGEKVAMYFAWSGHLIQSLFLPMVAGFAIFIYGLVKRIEFCIFYFSLLDTIRQSFDNDVTPFFAMAICIWGTLFLEFWKRQQNRLSYQWDVDEFEMNEPDRPEFYGTEQKENPVDPDGEKILNYPMRYRICKLAVSGLTLLFMVCLVLCSVVAVIVYRIFTSVDFCPTAPSEVCLMVTTIVSSLLNAVSILILSKLYDWLARKLTDWENHRTQTKYDDSLIIKLFAFQFVNNYTSCFYIAFFRGRFDTGGIFDLGPKYTDKCEGTCMSQLSFQVLTLMLTKPLPKLFSDVVLPFLKRKWRNRPDCMRCNFGCSGEEEDDLMKKAQEDPRNLTFLERELMKEKLGDFTLGEYTEKVIMYGFLMLFAASFPLAPLIAIAVTSVDIRIDANRLLWWFRRPVAFIAQDIGTWQIILQLINFIGVVSNAFLIAFTSNWGSKYNIKDQLWIVIGFEHLVLVLKFVVAYLIPDIPADVALARRKVGQLYVMPQR</sequence>
<comment type="subcellular location">
    <subcellularLocation>
        <location evidence="1 6">Membrane</location>
        <topology evidence="1 6">Multi-pass membrane protein</topology>
    </subcellularLocation>
</comment>
<evidence type="ECO:0000256" key="3">
    <source>
        <dbReference type="ARBA" id="ARBA00022692"/>
    </source>
</evidence>
<evidence type="ECO:0000256" key="4">
    <source>
        <dbReference type="ARBA" id="ARBA00022989"/>
    </source>
</evidence>
<dbReference type="InterPro" id="IPR007632">
    <property type="entry name" value="Anoctamin"/>
</dbReference>
<gene>
    <name evidence="9" type="ORF">FSP39_007371</name>
</gene>
<feature type="transmembrane region" description="Helical" evidence="6">
    <location>
        <begin position="136"/>
        <end position="155"/>
    </location>
</feature>
<feature type="domain" description="Anoctamin transmembrane" evidence="8">
    <location>
        <begin position="74"/>
        <end position="554"/>
    </location>
</feature>
<dbReference type="GO" id="GO:0005886">
    <property type="term" value="C:plasma membrane"/>
    <property type="evidence" value="ECO:0007669"/>
    <property type="project" value="TreeGrafter"/>
</dbReference>
<feature type="transmembrane region" description="Helical" evidence="6">
    <location>
        <begin position="210"/>
        <end position="237"/>
    </location>
</feature>
<dbReference type="GO" id="GO:0005254">
    <property type="term" value="F:chloride channel activity"/>
    <property type="evidence" value="ECO:0007669"/>
    <property type="project" value="TreeGrafter"/>
</dbReference>
<feature type="transmembrane region" description="Helical" evidence="6">
    <location>
        <begin position="252"/>
        <end position="270"/>
    </location>
</feature>
<comment type="similarity">
    <text evidence="2 6">Belongs to the anoctamin family.</text>
</comment>
<evidence type="ECO:0000256" key="6">
    <source>
        <dbReference type="RuleBase" id="RU280814"/>
    </source>
</evidence>
<reference evidence="9" key="1">
    <citation type="submission" date="2019-08" db="EMBL/GenBank/DDBJ databases">
        <title>The improved chromosome-level genome for the pearl oyster Pinctada fucata martensii using PacBio sequencing and Hi-C.</title>
        <authorList>
            <person name="Zheng Z."/>
        </authorList>
    </citation>
    <scope>NUCLEOTIDE SEQUENCE</scope>
    <source>
        <strain evidence="9">ZZ-2019</strain>
        <tissue evidence="9">Adductor muscle</tissue>
    </source>
</reference>
<evidence type="ECO:0000313" key="9">
    <source>
        <dbReference type="EMBL" id="KAK3099640.1"/>
    </source>
</evidence>
<comment type="caution">
    <text evidence="9">The sequence shown here is derived from an EMBL/GenBank/DDBJ whole genome shotgun (WGS) entry which is preliminary data.</text>
</comment>
<evidence type="ECO:0000256" key="1">
    <source>
        <dbReference type="ARBA" id="ARBA00004141"/>
    </source>
</evidence>
<comment type="caution">
    <text evidence="6">Lacks conserved residue(s) required for the propagation of feature annotation.</text>
</comment>
<name>A0AA88YLZ3_PINIB</name>
<dbReference type="PANTHER" id="PTHR12308">
    <property type="entry name" value="ANOCTAMIN"/>
    <property type="match status" value="1"/>
</dbReference>
<evidence type="ECO:0000256" key="7">
    <source>
        <dbReference type="SAM" id="MobiDB-lite"/>
    </source>
</evidence>
<keyword evidence="4 6" id="KW-1133">Transmembrane helix</keyword>
<feature type="transmembrane region" description="Helical" evidence="6">
    <location>
        <begin position="96"/>
        <end position="124"/>
    </location>
</feature>
<dbReference type="InterPro" id="IPR049452">
    <property type="entry name" value="Anoctamin_TM"/>
</dbReference>
<evidence type="ECO:0000256" key="2">
    <source>
        <dbReference type="ARBA" id="ARBA00009671"/>
    </source>
</evidence>
<feature type="transmembrane region" description="Helical" evidence="6">
    <location>
        <begin position="432"/>
        <end position="455"/>
    </location>
</feature>
<protein>
    <recommendedName>
        <fullName evidence="6">Anoctamin</fullName>
    </recommendedName>
</protein>
<dbReference type="AlphaFoldDB" id="A0AA88YLZ3"/>
<feature type="region of interest" description="Disordered" evidence="7">
    <location>
        <begin position="1"/>
        <end position="51"/>
    </location>
</feature>
<dbReference type="Proteomes" id="UP001186944">
    <property type="component" value="Unassembled WGS sequence"/>
</dbReference>
<evidence type="ECO:0000259" key="8">
    <source>
        <dbReference type="Pfam" id="PF04547"/>
    </source>
</evidence>
<feature type="transmembrane region" description="Helical" evidence="6">
    <location>
        <begin position="520"/>
        <end position="541"/>
    </location>
</feature>
<feature type="transmembrane region" description="Helical" evidence="6">
    <location>
        <begin position="487"/>
        <end position="508"/>
    </location>
</feature>
<evidence type="ECO:0000313" key="10">
    <source>
        <dbReference type="Proteomes" id="UP001186944"/>
    </source>
</evidence>
<keyword evidence="5 6" id="KW-0472">Membrane</keyword>
<dbReference type="EMBL" id="VSWD01000006">
    <property type="protein sequence ID" value="KAK3099640.1"/>
    <property type="molecule type" value="Genomic_DNA"/>
</dbReference>
<dbReference type="PANTHER" id="PTHR12308:SF73">
    <property type="entry name" value="ANOCTAMIN"/>
    <property type="match status" value="1"/>
</dbReference>
<keyword evidence="10" id="KW-1185">Reference proteome</keyword>
<evidence type="ECO:0000256" key="5">
    <source>
        <dbReference type="ARBA" id="ARBA00023136"/>
    </source>
</evidence>
<dbReference type="Pfam" id="PF04547">
    <property type="entry name" value="Anoctamin"/>
    <property type="match status" value="1"/>
</dbReference>
<accession>A0AA88YLZ3</accession>